<feature type="region of interest" description="Disordered" evidence="1">
    <location>
        <begin position="74"/>
        <end position="112"/>
    </location>
</feature>
<sequence length="213" mass="25368">MFFSAEIFTKVKIGFIILDGYMNKEPNKSPPKGTVDKSWPAFVNIDDEIEIPPLEKRRKNIYFSLNPTNKSFFLPNDSASKNTQLGDKETRKQASNDDKNNQKPPKNKNYKYEKYRIQKSKQKIIGFIMEDSRPYKWMIKTFNRIITQKEFNSIYESLKSKLSPHAAPQRDENRSQVIRFSWMDDNWDNIDTRNVIIKQITEVMRHKKMRNIY</sequence>
<feature type="compositionally biased region" description="Polar residues" evidence="1">
    <location>
        <begin position="74"/>
        <end position="85"/>
    </location>
</feature>
<name>A0A1J4KL28_9EUKA</name>
<accession>A0A1J4KL28</accession>
<dbReference type="Proteomes" id="UP000179807">
    <property type="component" value="Unassembled WGS sequence"/>
</dbReference>
<keyword evidence="3" id="KW-1185">Reference proteome</keyword>
<dbReference type="GeneID" id="94834787"/>
<dbReference type="EMBL" id="MLAK01000573">
    <property type="protein sequence ID" value="OHT11999.1"/>
    <property type="molecule type" value="Genomic_DNA"/>
</dbReference>
<dbReference type="VEuPathDB" id="TrichDB:TRFO_18275"/>
<comment type="caution">
    <text evidence="2">The sequence shown here is derived from an EMBL/GenBank/DDBJ whole genome shotgun (WGS) entry which is preliminary data.</text>
</comment>
<proteinExistence type="predicted"/>
<dbReference type="RefSeq" id="XP_068365135.1">
    <property type="nucleotide sequence ID" value="XM_068500083.1"/>
</dbReference>
<evidence type="ECO:0000256" key="1">
    <source>
        <dbReference type="SAM" id="MobiDB-lite"/>
    </source>
</evidence>
<gene>
    <name evidence="2" type="ORF">TRFO_18275</name>
</gene>
<dbReference type="AlphaFoldDB" id="A0A1J4KL28"/>
<feature type="compositionally biased region" description="Basic and acidic residues" evidence="1">
    <location>
        <begin position="86"/>
        <end position="101"/>
    </location>
</feature>
<reference evidence="2" key="1">
    <citation type="submission" date="2016-10" db="EMBL/GenBank/DDBJ databases">
        <authorList>
            <person name="Benchimol M."/>
            <person name="Almeida L.G."/>
            <person name="Vasconcelos A.T."/>
            <person name="Perreira-Neves A."/>
            <person name="Rosa I.A."/>
            <person name="Tasca T."/>
            <person name="Bogo M.R."/>
            <person name="de Souza W."/>
        </authorList>
    </citation>
    <scope>NUCLEOTIDE SEQUENCE [LARGE SCALE GENOMIC DNA]</scope>
    <source>
        <strain evidence="2">K</strain>
    </source>
</reference>
<protein>
    <submittedName>
        <fullName evidence="2">Uncharacterized protein</fullName>
    </submittedName>
</protein>
<evidence type="ECO:0000313" key="3">
    <source>
        <dbReference type="Proteomes" id="UP000179807"/>
    </source>
</evidence>
<evidence type="ECO:0000313" key="2">
    <source>
        <dbReference type="EMBL" id="OHT11999.1"/>
    </source>
</evidence>
<organism evidence="2 3">
    <name type="scientific">Tritrichomonas foetus</name>
    <dbReference type="NCBI Taxonomy" id="1144522"/>
    <lineage>
        <taxon>Eukaryota</taxon>
        <taxon>Metamonada</taxon>
        <taxon>Parabasalia</taxon>
        <taxon>Tritrichomonadida</taxon>
        <taxon>Tritrichomonadidae</taxon>
        <taxon>Tritrichomonas</taxon>
    </lineage>
</organism>